<protein>
    <submittedName>
        <fullName evidence="3">Uncharacterized protein</fullName>
    </submittedName>
</protein>
<accession>A0A2C5Y7T7</accession>
<dbReference type="AlphaFoldDB" id="A0A2C5Y7T7"/>
<comment type="caution">
    <text evidence="3">The sequence shown here is derived from an EMBL/GenBank/DDBJ whole genome shotgun (WGS) entry which is preliminary data.</text>
</comment>
<evidence type="ECO:0000313" key="4">
    <source>
        <dbReference type="Proteomes" id="UP000226192"/>
    </source>
</evidence>
<proteinExistence type="predicted"/>
<evidence type="ECO:0000313" key="3">
    <source>
        <dbReference type="EMBL" id="PHH62931.1"/>
    </source>
</evidence>
<feature type="region of interest" description="Disordered" evidence="1">
    <location>
        <begin position="16"/>
        <end position="38"/>
    </location>
</feature>
<feature type="compositionally biased region" description="Polar residues" evidence="1">
    <location>
        <begin position="28"/>
        <end position="37"/>
    </location>
</feature>
<keyword evidence="4" id="KW-1185">Reference proteome</keyword>
<organism evidence="3 4">
    <name type="scientific">Ophiocordyceps australis</name>
    <dbReference type="NCBI Taxonomy" id="1399860"/>
    <lineage>
        <taxon>Eukaryota</taxon>
        <taxon>Fungi</taxon>
        <taxon>Dikarya</taxon>
        <taxon>Ascomycota</taxon>
        <taxon>Pezizomycotina</taxon>
        <taxon>Sordariomycetes</taxon>
        <taxon>Hypocreomycetidae</taxon>
        <taxon>Hypocreales</taxon>
        <taxon>Ophiocordycipitaceae</taxon>
        <taxon>Ophiocordyceps</taxon>
    </lineage>
</organism>
<reference evidence="3 4" key="1">
    <citation type="submission" date="2017-06" db="EMBL/GenBank/DDBJ databases">
        <title>Ant-infecting Ophiocordyceps genomes reveal a high diversity of potential behavioral manipulation genes and a possible major role for enterotoxins.</title>
        <authorList>
            <person name="De Bekker C."/>
            <person name="Evans H.C."/>
            <person name="Brachmann A."/>
            <person name="Hughes D.P."/>
        </authorList>
    </citation>
    <scope>NUCLEOTIDE SEQUENCE [LARGE SCALE GENOMIC DNA]</scope>
    <source>
        <strain evidence="3 4">Map64</strain>
    </source>
</reference>
<dbReference type="OrthoDB" id="4909151at2759"/>
<gene>
    <name evidence="3" type="ORF">CDD81_6564</name>
</gene>
<name>A0A2C5Y7T7_9HYPO</name>
<feature type="signal peptide" evidence="2">
    <location>
        <begin position="1"/>
        <end position="15"/>
    </location>
</feature>
<dbReference type="Proteomes" id="UP000226192">
    <property type="component" value="Unassembled WGS sequence"/>
</dbReference>
<evidence type="ECO:0000256" key="2">
    <source>
        <dbReference type="SAM" id="SignalP"/>
    </source>
</evidence>
<feature type="chain" id="PRO_5013287859" evidence="2">
    <location>
        <begin position="16"/>
        <end position="194"/>
    </location>
</feature>
<feature type="compositionally biased region" description="Low complexity" evidence="1">
    <location>
        <begin position="16"/>
        <end position="27"/>
    </location>
</feature>
<sequence length="194" mass="21595">MKAHAVLAIVGLASASPMDNSPSSSLSTRADNPPNKSTDVDLNAWDTEYWKAKDAKLADALSKDDYDWTAAYTMDPVVEDIDCDKKFDDKTSSFPDCQKKCKDYYQNKVAVLGEIPLQSHDLVGIWGFHFDFEKQCLPERKCWLKRDWDRKEDVLVFKIGGKKAAFTSDGLAVGDIEITPSGYSVKGQSPILCS</sequence>
<dbReference type="EMBL" id="NJET01000060">
    <property type="protein sequence ID" value="PHH62931.1"/>
    <property type="molecule type" value="Genomic_DNA"/>
</dbReference>
<keyword evidence="2" id="KW-0732">Signal</keyword>
<evidence type="ECO:0000256" key="1">
    <source>
        <dbReference type="SAM" id="MobiDB-lite"/>
    </source>
</evidence>